<evidence type="ECO:0008006" key="3">
    <source>
        <dbReference type="Google" id="ProtNLM"/>
    </source>
</evidence>
<dbReference type="AlphaFoldDB" id="M0IEI9"/>
<proteinExistence type="predicted"/>
<reference evidence="1 2" key="1">
    <citation type="journal article" date="2014" name="PLoS Genet.">
        <title>Phylogenetically driven sequencing of extremely halophilic archaea reveals strategies for static and dynamic osmo-response.</title>
        <authorList>
            <person name="Becker E.A."/>
            <person name="Seitzer P.M."/>
            <person name="Tritt A."/>
            <person name="Larsen D."/>
            <person name="Krusor M."/>
            <person name="Yao A.I."/>
            <person name="Wu D."/>
            <person name="Madern D."/>
            <person name="Eisen J.A."/>
            <person name="Darling A.E."/>
            <person name="Facciotti M.T."/>
        </authorList>
    </citation>
    <scope>NUCLEOTIDE SEQUENCE [LARGE SCALE GENOMIC DNA]</scope>
    <source>
        <strain evidence="1 2">ATCC BAA-1512</strain>
    </source>
</reference>
<gene>
    <name evidence="1" type="ORF">C440_09848</name>
</gene>
<protein>
    <recommendedName>
        <fullName evidence="3">PHA granule-associated protein PhaP</fullName>
    </recommendedName>
</protein>
<dbReference type="EMBL" id="AOLN01000012">
    <property type="protein sequence ID" value="ELZ94472.1"/>
    <property type="molecule type" value="Genomic_DNA"/>
</dbReference>
<evidence type="ECO:0000313" key="1">
    <source>
        <dbReference type="EMBL" id="ELZ94472.1"/>
    </source>
</evidence>
<sequence length="154" mass="17915">MSEQANPFAQFFQLQRRSIEQSQQSMHRGVEFQKQLTHMMADGMKAQQSVNRKGTDFARTAFKSYFDMMDSSMPGDARMYGDMKEMMDEQFDSIDEMTAQTWDAMEESFEENAEAMDEFMDRSLEYFDDATEVYLEGLREAEETSTQVTPDSAE</sequence>
<dbReference type="Proteomes" id="UP000011550">
    <property type="component" value="Unassembled WGS sequence"/>
</dbReference>
<evidence type="ECO:0000313" key="2">
    <source>
        <dbReference type="Proteomes" id="UP000011550"/>
    </source>
</evidence>
<comment type="caution">
    <text evidence="1">The sequence shown here is derived from an EMBL/GenBank/DDBJ whole genome shotgun (WGS) entry which is preliminary data.</text>
</comment>
<dbReference type="PATRIC" id="fig|662479.7.peg.1996"/>
<organism evidence="1 2">
    <name type="scientific">Haloferax mucosum ATCC BAA-1512</name>
    <dbReference type="NCBI Taxonomy" id="662479"/>
    <lineage>
        <taxon>Archaea</taxon>
        <taxon>Methanobacteriati</taxon>
        <taxon>Methanobacteriota</taxon>
        <taxon>Stenosarchaea group</taxon>
        <taxon>Halobacteria</taxon>
        <taxon>Halobacteriales</taxon>
        <taxon>Haloferacaceae</taxon>
        <taxon>Haloferax</taxon>
    </lineage>
</organism>
<keyword evidence="2" id="KW-1185">Reference proteome</keyword>
<name>M0IEI9_9EURY</name>
<dbReference type="STRING" id="662479.C440_09848"/>
<accession>M0IEI9</accession>
<dbReference type="RefSeq" id="WP_008320239.1">
    <property type="nucleotide sequence ID" value="NZ_AOLN01000012.1"/>
</dbReference>
<dbReference type="OrthoDB" id="178099at2157"/>